<sequence length="77" mass="8134">MTWTLPEPMLATTVPDPALPPGWAGELKWDGFRALVSVDAGRVVLRSRRGTETAPAFPEVVAGAAQLPDATAFDGVM</sequence>
<organism evidence="2 3">
    <name type="scientific">Streptomyces violarus</name>
    <dbReference type="NCBI Taxonomy" id="67380"/>
    <lineage>
        <taxon>Bacteria</taxon>
        <taxon>Bacillati</taxon>
        <taxon>Actinomycetota</taxon>
        <taxon>Actinomycetes</taxon>
        <taxon>Kitasatosporales</taxon>
        <taxon>Streptomycetaceae</taxon>
        <taxon>Streptomyces</taxon>
    </lineage>
</organism>
<accession>A0A7W4ZZQ9</accession>
<evidence type="ECO:0000313" key="3">
    <source>
        <dbReference type="Proteomes" id="UP000572907"/>
    </source>
</evidence>
<evidence type="ECO:0000259" key="1">
    <source>
        <dbReference type="Pfam" id="PF01068"/>
    </source>
</evidence>
<dbReference type="GO" id="GO:0006281">
    <property type="term" value="P:DNA repair"/>
    <property type="evidence" value="ECO:0007669"/>
    <property type="project" value="InterPro"/>
</dbReference>
<dbReference type="Pfam" id="PF01068">
    <property type="entry name" value="DNA_ligase_A_M"/>
    <property type="match status" value="1"/>
</dbReference>
<dbReference type="Gene3D" id="3.30.470.30">
    <property type="entry name" value="DNA ligase/mRNA capping enzyme"/>
    <property type="match status" value="1"/>
</dbReference>
<dbReference type="GO" id="GO:0003910">
    <property type="term" value="F:DNA ligase (ATP) activity"/>
    <property type="evidence" value="ECO:0007669"/>
    <property type="project" value="InterPro"/>
</dbReference>
<keyword evidence="2" id="KW-0436">Ligase</keyword>
<dbReference type="GO" id="GO:0005524">
    <property type="term" value="F:ATP binding"/>
    <property type="evidence" value="ECO:0007669"/>
    <property type="project" value="InterPro"/>
</dbReference>
<dbReference type="RefSeq" id="WP_229845663.1">
    <property type="nucleotide sequence ID" value="NZ_BMUP01000018.1"/>
</dbReference>
<dbReference type="Proteomes" id="UP000572907">
    <property type="component" value="Unassembled WGS sequence"/>
</dbReference>
<proteinExistence type="predicted"/>
<keyword evidence="3" id="KW-1185">Reference proteome</keyword>
<feature type="domain" description="ATP-dependent DNA ligase family profile" evidence="1">
    <location>
        <begin position="8"/>
        <end position="68"/>
    </location>
</feature>
<dbReference type="PROSITE" id="PS00697">
    <property type="entry name" value="DNA_LIGASE_A1"/>
    <property type="match status" value="1"/>
</dbReference>
<dbReference type="InterPro" id="IPR016059">
    <property type="entry name" value="DNA_ligase_ATP-dep_CS"/>
</dbReference>
<evidence type="ECO:0000313" key="2">
    <source>
        <dbReference type="EMBL" id="MBB3081785.1"/>
    </source>
</evidence>
<dbReference type="GO" id="GO:0006310">
    <property type="term" value="P:DNA recombination"/>
    <property type="evidence" value="ECO:0007669"/>
    <property type="project" value="InterPro"/>
</dbReference>
<dbReference type="SUPFAM" id="SSF56091">
    <property type="entry name" value="DNA ligase/mRNA capping enzyme, catalytic domain"/>
    <property type="match status" value="1"/>
</dbReference>
<dbReference type="EMBL" id="JACHXE010000017">
    <property type="protein sequence ID" value="MBB3081785.1"/>
    <property type="molecule type" value="Genomic_DNA"/>
</dbReference>
<reference evidence="2 3" key="1">
    <citation type="submission" date="2020-08" db="EMBL/GenBank/DDBJ databases">
        <title>Genomic Encyclopedia of Type Strains, Phase III (KMG-III): the genomes of soil and plant-associated and newly described type strains.</title>
        <authorList>
            <person name="Whitman W."/>
        </authorList>
    </citation>
    <scope>NUCLEOTIDE SEQUENCE [LARGE SCALE GENOMIC DNA]</scope>
    <source>
        <strain evidence="2 3">CECT 3237</strain>
    </source>
</reference>
<gene>
    <name evidence="2" type="ORF">FHS41_008343</name>
</gene>
<dbReference type="Gene3D" id="3.30.1490.70">
    <property type="match status" value="1"/>
</dbReference>
<name>A0A7W4ZZQ9_9ACTN</name>
<dbReference type="AlphaFoldDB" id="A0A7W4ZZQ9"/>
<protein>
    <submittedName>
        <fullName evidence="2">ATP-dependent DNA ligase</fullName>
    </submittedName>
</protein>
<comment type="caution">
    <text evidence="2">The sequence shown here is derived from an EMBL/GenBank/DDBJ whole genome shotgun (WGS) entry which is preliminary data.</text>
</comment>
<dbReference type="InterPro" id="IPR012310">
    <property type="entry name" value="DNA_ligase_ATP-dep_cent"/>
</dbReference>